<dbReference type="CDD" id="cd13225">
    <property type="entry name" value="PH-like_bacteria"/>
    <property type="match status" value="1"/>
</dbReference>
<dbReference type="SUPFAM" id="SSF50729">
    <property type="entry name" value="PH domain-like"/>
    <property type="match status" value="1"/>
</dbReference>
<organism evidence="2 3">
    <name type="scientific">Clostridium oceanicum</name>
    <dbReference type="NCBI Taxonomy" id="1543"/>
    <lineage>
        <taxon>Bacteria</taxon>
        <taxon>Bacillati</taxon>
        <taxon>Bacillota</taxon>
        <taxon>Clostridia</taxon>
        <taxon>Eubacteriales</taxon>
        <taxon>Clostridiaceae</taxon>
        <taxon>Clostridium</taxon>
    </lineage>
</organism>
<sequence length="123" mass="14165">MSEIQTKIFGLSQTDEKDGRELYEFLLLDDEKILLSYKSIRDRLIVTDKRLIVIDVQGLRGKKKEFMIIPLSKITTFSCESAGTFDIDSEMKIWCSGVGKVEFEFVKDTDIKPLLKMISVHIL</sequence>
<dbReference type="Pfam" id="PF08000">
    <property type="entry name" value="bPH_1"/>
    <property type="match status" value="1"/>
</dbReference>
<comment type="caution">
    <text evidence="2">The sequence shown here is derived from an EMBL/GenBank/DDBJ whole genome shotgun (WGS) entry which is preliminary data.</text>
</comment>
<dbReference type="EMBL" id="BAAACG010000008">
    <property type="protein sequence ID" value="GAA0737588.1"/>
    <property type="molecule type" value="Genomic_DNA"/>
</dbReference>
<dbReference type="PANTHER" id="PTHR35796">
    <property type="entry name" value="HYPOTHETICAL CYTOSOLIC PROTEIN"/>
    <property type="match status" value="1"/>
</dbReference>
<dbReference type="RefSeq" id="WP_343760244.1">
    <property type="nucleotide sequence ID" value="NZ_BAAACG010000008.1"/>
</dbReference>
<evidence type="ECO:0000313" key="2">
    <source>
        <dbReference type="EMBL" id="GAA0737588.1"/>
    </source>
</evidence>
<keyword evidence="3" id="KW-1185">Reference proteome</keyword>
<dbReference type="PANTHER" id="PTHR35796:SF3">
    <property type="entry name" value="BHLH DOMAIN-CONTAINING PROTEIN"/>
    <property type="match status" value="1"/>
</dbReference>
<dbReference type="Gene3D" id="2.30.29.50">
    <property type="entry name" value="Bacterial Pleckstrin homology domain"/>
    <property type="match status" value="1"/>
</dbReference>
<gene>
    <name evidence="2" type="ORF">GCM10008906_13910</name>
</gene>
<protein>
    <submittedName>
        <fullName evidence="2">PH domain-containing protein</fullName>
    </submittedName>
</protein>
<accession>A0ABP3UL88</accession>
<dbReference type="InterPro" id="IPR012544">
    <property type="entry name" value="PHb"/>
</dbReference>
<proteinExistence type="predicted"/>
<reference evidence="3" key="1">
    <citation type="journal article" date="2019" name="Int. J. Syst. Evol. Microbiol.">
        <title>The Global Catalogue of Microorganisms (GCM) 10K type strain sequencing project: providing services to taxonomists for standard genome sequencing and annotation.</title>
        <authorList>
            <consortium name="The Broad Institute Genomics Platform"/>
            <consortium name="The Broad Institute Genome Sequencing Center for Infectious Disease"/>
            <person name="Wu L."/>
            <person name="Ma J."/>
        </authorList>
    </citation>
    <scope>NUCLEOTIDE SEQUENCE [LARGE SCALE GENOMIC DNA]</scope>
    <source>
        <strain evidence="3">JCM 1407</strain>
    </source>
</reference>
<dbReference type="InterPro" id="IPR037063">
    <property type="entry name" value="PHb_sf"/>
</dbReference>
<name>A0ABP3UL88_9CLOT</name>
<feature type="domain" description="Bacterial Pleckstrin homology" evidence="1">
    <location>
        <begin position="7"/>
        <end position="121"/>
    </location>
</feature>
<dbReference type="Proteomes" id="UP001501510">
    <property type="component" value="Unassembled WGS sequence"/>
</dbReference>
<evidence type="ECO:0000313" key="3">
    <source>
        <dbReference type="Proteomes" id="UP001501510"/>
    </source>
</evidence>
<evidence type="ECO:0000259" key="1">
    <source>
        <dbReference type="Pfam" id="PF08000"/>
    </source>
</evidence>